<dbReference type="Proteomes" id="UP000249542">
    <property type="component" value="Unassembled WGS sequence"/>
</dbReference>
<accession>A0A2W7HY09</accession>
<dbReference type="PANTHER" id="PTHR31435">
    <property type="entry name" value="PROTEIN NATD1"/>
    <property type="match status" value="1"/>
</dbReference>
<evidence type="ECO:0000313" key="2">
    <source>
        <dbReference type="EMBL" id="PZW39561.1"/>
    </source>
</evidence>
<dbReference type="RefSeq" id="WP_111541219.1">
    <property type="nucleotide sequence ID" value="NZ_QKYV01000005.1"/>
</dbReference>
<dbReference type="SUPFAM" id="SSF55729">
    <property type="entry name" value="Acyl-CoA N-acyltransferases (Nat)"/>
    <property type="match status" value="1"/>
</dbReference>
<dbReference type="CDD" id="cd04301">
    <property type="entry name" value="NAT_SF"/>
    <property type="match status" value="1"/>
</dbReference>
<dbReference type="Pfam" id="PF14542">
    <property type="entry name" value="Acetyltransf_CG"/>
    <property type="match status" value="1"/>
</dbReference>
<feature type="domain" description="N-acetyltransferase" evidence="1">
    <location>
        <begin position="8"/>
        <end position="95"/>
    </location>
</feature>
<sequence>MSQSIKHKENQTNGMFYLEDDNGILSELTYIKKDNNILVIDHTETKKGEEGKGLASKLLDHTVNYAKENNFKIDPLCPFAEVKFDENEEYQKLKA</sequence>
<dbReference type="InterPro" id="IPR016181">
    <property type="entry name" value="Acyl_CoA_acyltransferase"/>
</dbReference>
<comment type="caution">
    <text evidence="2">The sequence shown here is derived from an EMBL/GenBank/DDBJ whole genome shotgun (WGS) entry which is preliminary data.</text>
</comment>
<reference evidence="2 3" key="1">
    <citation type="submission" date="2018-06" db="EMBL/GenBank/DDBJ databases">
        <title>Genomic Encyclopedia of Archaeal and Bacterial Type Strains, Phase II (KMG-II): from individual species to whole genera.</title>
        <authorList>
            <person name="Goeker M."/>
        </authorList>
    </citation>
    <scope>NUCLEOTIDE SEQUENCE [LARGE SCALE GENOMIC DNA]</scope>
    <source>
        <strain evidence="2 3">DSM 15361</strain>
    </source>
</reference>
<dbReference type="PANTHER" id="PTHR31435:SF10">
    <property type="entry name" value="BSR4717 PROTEIN"/>
    <property type="match status" value="1"/>
</dbReference>
<dbReference type="InterPro" id="IPR031165">
    <property type="entry name" value="GNAT_YJDJ"/>
</dbReference>
<dbReference type="AlphaFoldDB" id="A0A2W7HY09"/>
<keyword evidence="3" id="KW-1185">Reference proteome</keyword>
<dbReference type="PROSITE" id="PS51729">
    <property type="entry name" value="GNAT_YJDJ"/>
    <property type="match status" value="1"/>
</dbReference>
<dbReference type="InterPro" id="IPR045057">
    <property type="entry name" value="Gcn5-rel_NAT"/>
</dbReference>
<organism evidence="2 3">
    <name type="scientific">Mesonia algae</name>
    <dbReference type="NCBI Taxonomy" id="213248"/>
    <lineage>
        <taxon>Bacteria</taxon>
        <taxon>Pseudomonadati</taxon>
        <taxon>Bacteroidota</taxon>
        <taxon>Flavobacteriia</taxon>
        <taxon>Flavobacteriales</taxon>
        <taxon>Flavobacteriaceae</taxon>
        <taxon>Mesonia</taxon>
    </lineage>
</organism>
<dbReference type="EMBL" id="QKYV01000005">
    <property type="protein sequence ID" value="PZW39561.1"/>
    <property type="molecule type" value="Genomic_DNA"/>
</dbReference>
<gene>
    <name evidence="2" type="ORF">LX95_01918</name>
</gene>
<evidence type="ECO:0000313" key="3">
    <source>
        <dbReference type="Proteomes" id="UP000249542"/>
    </source>
</evidence>
<protein>
    <recommendedName>
        <fullName evidence="1">N-acetyltransferase domain-containing protein</fullName>
    </recommendedName>
</protein>
<proteinExistence type="predicted"/>
<name>A0A2W7HY09_9FLAO</name>
<dbReference type="Gene3D" id="3.40.630.30">
    <property type="match status" value="1"/>
</dbReference>
<evidence type="ECO:0000259" key="1">
    <source>
        <dbReference type="PROSITE" id="PS51729"/>
    </source>
</evidence>